<keyword evidence="2" id="KW-1185">Reference proteome</keyword>
<gene>
    <name evidence="1" type="ORF">MU0102_003028</name>
</gene>
<accession>A0ABM9LZB0</accession>
<sequence>MTPVHGGISGTCVSLPAQDLQIRVINATAGQVLPDFTLDLTRDY</sequence>
<evidence type="ECO:0000313" key="2">
    <source>
        <dbReference type="Proteomes" id="UP001190464"/>
    </source>
</evidence>
<reference evidence="1 2" key="1">
    <citation type="submission" date="2023-08" db="EMBL/GenBank/DDBJ databases">
        <authorList>
            <person name="Folkvardsen B D."/>
            <person name="Norman A."/>
        </authorList>
    </citation>
    <scope>NUCLEOTIDE SEQUENCE [LARGE SCALE GENOMIC DNA]</scope>
    <source>
        <strain evidence="1 2">Mu0102</strain>
    </source>
</reference>
<protein>
    <submittedName>
        <fullName evidence="1">Uncharacterized protein</fullName>
    </submittedName>
</protein>
<dbReference type="EMBL" id="OY726398">
    <property type="protein sequence ID" value="CAJ1507306.1"/>
    <property type="molecule type" value="Genomic_DNA"/>
</dbReference>
<name>A0ABM9LZB0_9MYCO</name>
<organism evidence="1 2">
    <name type="scientific">[Mycobacterium] holstebronense</name>
    <dbReference type="NCBI Taxonomy" id="3064288"/>
    <lineage>
        <taxon>Bacteria</taxon>
        <taxon>Bacillati</taxon>
        <taxon>Actinomycetota</taxon>
        <taxon>Actinomycetes</taxon>
        <taxon>Mycobacteriales</taxon>
        <taxon>Mycobacteriaceae</taxon>
        <taxon>Mycolicibacterium</taxon>
    </lineage>
</organism>
<evidence type="ECO:0000313" key="1">
    <source>
        <dbReference type="EMBL" id="CAJ1507306.1"/>
    </source>
</evidence>
<dbReference type="RefSeq" id="WP_308483873.1">
    <property type="nucleotide sequence ID" value="NZ_OY726398.1"/>
</dbReference>
<dbReference type="Proteomes" id="UP001190464">
    <property type="component" value="Chromosome"/>
</dbReference>
<proteinExistence type="predicted"/>